<dbReference type="SUPFAM" id="SSF46689">
    <property type="entry name" value="Homeodomain-like"/>
    <property type="match status" value="1"/>
</dbReference>
<dbReference type="InterPro" id="IPR047655">
    <property type="entry name" value="Transpos_IS630-like"/>
</dbReference>
<dbReference type="EMBL" id="NIDE01000003">
    <property type="protein sequence ID" value="OWK44279.1"/>
    <property type="molecule type" value="Genomic_DNA"/>
</dbReference>
<dbReference type="Pfam" id="PF13358">
    <property type="entry name" value="DDE_3"/>
    <property type="match status" value="1"/>
</dbReference>
<dbReference type="Gene3D" id="3.30.420.10">
    <property type="entry name" value="Ribonuclease H-like superfamily/Ribonuclease H"/>
    <property type="match status" value="1"/>
</dbReference>
<keyword evidence="3" id="KW-1185">Reference proteome</keyword>
<dbReference type="PANTHER" id="PTHR46564">
    <property type="entry name" value="TRANSPOSASE"/>
    <property type="match status" value="1"/>
</dbReference>
<feature type="domain" description="Tc1-like transposase DDE" evidence="1">
    <location>
        <begin position="141"/>
        <end position="282"/>
    </location>
</feature>
<dbReference type="Proteomes" id="UP000214646">
    <property type="component" value="Unassembled WGS sequence"/>
</dbReference>
<gene>
    <name evidence="2" type="ORF">FRUB_02211</name>
</gene>
<name>A0A225E459_9BACT</name>
<evidence type="ECO:0000259" key="1">
    <source>
        <dbReference type="Pfam" id="PF13358"/>
    </source>
</evidence>
<dbReference type="InterPro" id="IPR036397">
    <property type="entry name" value="RNaseH_sf"/>
</dbReference>
<comment type="caution">
    <text evidence="2">The sequence shown here is derived from an EMBL/GenBank/DDBJ whole genome shotgun (WGS) entry which is preliminary data.</text>
</comment>
<evidence type="ECO:0000313" key="2">
    <source>
        <dbReference type="EMBL" id="OWK44279.1"/>
    </source>
</evidence>
<reference evidence="3" key="1">
    <citation type="submission" date="2017-06" db="EMBL/GenBank/DDBJ databases">
        <title>Genome analysis of Fimbriiglobus ruber SP5, the first member of the order Planctomycetales with confirmed chitinolytic capability.</title>
        <authorList>
            <person name="Ravin N.V."/>
            <person name="Rakitin A.L."/>
            <person name="Ivanova A.A."/>
            <person name="Beletsky A.V."/>
            <person name="Kulichevskaya I.S."/>
            <person name="Mardanov A.V."/>
            <person name="Dedysh S.N."/>
        </authorList>
    </citation>
    <scope>NUCLEOTIDE SEQUENCE [LARGE SCALE GENOMIC DNA]</scope>
    <source>
        <strain evidence="3">SP5</strain>
    </source>
</reference>
<evidence type="ECO:0000313" key="3">
    <source>
        <dbReference type="Proteomes" id="UP000214646"/>
    </source>
</evidence>
<proteinExistence type="predicted"/>
<dbReference type="GO" id="GO:0003676">
    <property type="term" value="F:nucleic acid binding"/>
    <property type="evidence" value="ECO:0007669"/>
    <property type="project" value="InterPro"/>
</dbReference>
<dbReference type="PANTHER" id="PTHR46564:SF1">
    <property type="entry name" value="TRANSPOSASE"/>
    <property type="match status" value="1"/>
</dbReference>
<protein>
    <submittedName>
        <fullName evidence="2">Mobile element protein</fullName>
    </submittedName>
</protein>
<dbReference type="NCBIfam" id="NF033545">
    <property type="entry name" value="transpos_IS630"/>
    <property type="match status" value="1"/>
</dbReference>
<dbReference type="RefSeq" id="WP_143393023.1">
    <property type="nucleotide sequence ID" value="NZ_NIDE01000003.1"/>
</dbReference>
<accession>A0A225E459</accession>
<organism evidence="2 3">
    <name type="scientific">Fimbriiglobus ruber</name>
    <dbReference type="NCBI Taxonomy" id="1908690"/>
    <lineage>
        <taxon>Bacteria</taxon>
        <taxon>Pseudomonadati</taxon>
        <taxon>Planctomycetota</taxon>
        <taxon>Planctomycetia</taxon>
        <taxon>Gemmatales</taxon>
        <taxon>Gemmataceae</taxon>
        <taxon>Fimbriiglobus</taxon>
    </lineage>
</organism>
<dbReference type="InterPro" id="IPR038717">
    <property type="entry name" value="Tc1-like_DDE_dom"/>
</dbReference>
<dbReference type="AlphaFoldDB" id="A0A225E459"/>
<dbReference type="OrthoDB" id="266329at2"/>
<sequence length="312" mass="35252">MKTLPAAFRHRVVALTDDGLITSEIADVLGVSTAWVRSIKALHRSGEPLEPKSRANTRRSLAEREGERIRAHIRTTPGTTLEDLKQDLQLDTSVSNLWRALRDLKISLKKKMLRAAERDRPDVAADRVRWAVFADRIDPRRLIFRDETFGNTAMTRLYGWGPTRDRVSYAAPHGHWKTTTFVAAFGLRGLFAPLVVDGALNGELFLQYVRQELAPCLRSGDVLIMDNLRTHKVPGVADVVRGRGTRVIHLPPYSPDFNPIEQVVSKIKNELRRRELRTVPALEKAFGEALDWITATDAQNYFRNSGYPPGRT</sequence>
<dbReference type="InterPro" id="IPR009057">
    <property type="entry name" value="Homeodomain-like_sf"/>
</dbReference>